<keyword evidence="4" id="KW-1185">Reference proteome</keyword>
<protein>
    <submittedName>
        <fullName evidence="1">Uncharacterized protein</fullName>
    </submittedName>
</protein>
<dbReference type="Pfam" id="PF13651">
    <property type="entry name" value="EcoRI_methylase"/>
    <property type="match status" value="1"/>
</dbReference>
<dbReference type="EMBL" id="VDBS01000089">
    <property type="protein sequence ID" value="TNB55127.1"/>
    <property type="molecule type" value="Genomic_DNA"/>
</dbReference>
<organism evidence="1 3">
    <name type="scientific">Campylobacter helveticus</name>
    <dbReference type="NCBI Taxonomy" id="28898"/>
    <lineage>
        <taxon>Bacteria</taxon>
        <taxon>Pseudomonadati</taxon>
        <taxon>Campylobacterota</taxon>
        <taxon>Epsilonproteobacteria</taxon>
        <taxon>Campylobacterales</taxon>
        <taxon>Campylobacteraceae</taxon>
        <taxon>Campylobacter</taxon>
    </lineage>
</organism>
<reference evidence="1 3" key="1">
    <citation type="submission" date="2019-05" db="EMBL/GenBank/DDBJ databases">
        <title>Draft genomes of eight strains of Campylobacter helveticus isolated from cats and a dog in New Zealand.</title>
        <authorList>
            <person name="Bojanic K."/>
            <person name="Midwinter A.C."/>
            <person name="Biggs P.J."/>
            <person name="Acke E."/>
            <person name="Cornelius A.J."/>
            <person name="Marshall J.C."/>
        </authorList>
    </citation>
    <scope>NUCLEOTIDE SEQUENCE [LARGE SCALE GENOMIC DNA]</scope>
    <source>
        <strain evidence="1 3">ACP123b</strain>
    </source>
</reference>
<comment type="caution">
    <text evidence="1">The sequence shown here is derived from an EMBL/GenBank/DDBJ whole genome shotgun (WGS) entry which is preliminary data.</text>
</comment>
<gene>
    <name evidence="1" type="ORF">FDW42_09575</name>
    <name evidence="2" type="ORF">FVD16_00580</name>
</gene>
<name>A0AAX2UGR4_9BACT</name>
<evidence type="ECO:0000313" key="3">
    <source>
        <dbReference type="Proteomes" id="UP000306813"/>
    </source>
</evidence>
<evidence type="ECO:0000313" key="2">
    <source>
        <dbReference type="EMBL" id="TXK60914.1"/>
    </source>
</evidence>
<proteinExistence type="predicted"/>
<dbReference type="AlphaFoldDB" id="A0AAX2UGR4"/>
<evidence type="ECO:0000313" key="4">
    <source>
        <dbReference type="Proteomes" id="UP000321317"/>
    </source>
</evidence>
<sequence length="63" mass="7227">MASQALNLAKKDKFDEFYTKLSDIEKELSHYKEHFKGKIILCNCDDPKISAYCVGLLANLLFN</sequence>
<dbReference type="GeneID" id="52036044"/>
<dbReference type="Proteomes" id="UP000321317">
    <property type="component" value="Unassembled WGS sequence"/>
</dbReference>
<dbReference type="InterPro" id="IPR025247">
    <property type="entry name" value="EcoRI-like_methylase"/>
</dbReference>
<evidence type="ECO:0000313" key="1">
    <source>
        <dbReference type="EMBL" id="TNB55127.1"/>
    </source>
</evidence>
<dbReference type="Proteomes" id="UP000306813">
    <property type="component" value="Unassembled WGS sequence"/>
</dbReference>
<reference evidence="2 4" key="2">
    <citation type="submission" date="2019-08" db="EMBL/GenBank/DDBJ databases">
        <title>Rapid identification of Enteric Bacteria from Whole Genome Sequences (WGS) using Average Nucleotide Identity (ANI).</title>
        <authorList>
            <person name="Lane C."/>
        </authorList>
    </citation>
    <scope>NUCLEOTIDE SEQUENCE [LARGE SCALE GENOMIC DNA]</scope>
    <source>
        <strain evidence="2 4">D4984</strain>
    </source>
</reference>
<dbReference type="EMBL" id="VRMA01000002">
    <property type="protein sequence ID" value="TXK60914.1"/>
    <property type="molecule type" value="Genomic_DNA"/>
</dbReference>
<dbReference type="RefSeq" id="WP_082199067.1">
    <property type="nucleotide sequence ID" value="NZ_CAUWMG010000061.1"/>
</dbReference>
<accession>A0AAX2UGR4</accession>